<accession>A0A087AFA0</accession>
<protein>
    <recommendedName>
        <fullName evidence="3">DUF3310 domain-containing protein</fullName>
    </recommendedName>
</protein>
<dbReference type="Proteomes" id="UP000028995">
    <property type="component" value="Unassembled WGS sequence"/>
</dbReference>
<dbReference type="OrthoDB" id="1684418at2"/>
<sequence>MTDNVNHPAHYENGPFECIELTQLYSFCLGNAIKYVWRHKQKGKPLEDLKKALWYIDRAIENHEYMPSYEPGPIAWKYERLQHEPNIGWSRFWMFAKLGMLPEMRKSVQHHINLLEEGINP</sequence>
<dbReference type="EMBL" id="JGYU01000005">
    <property type="protein sequence ID" value="KFI57450.1"/>
    <property type="molecule type" value="Genomic_DNA"/>
</dbReference>
<reference evidence="1 2" key="1">
    <citation type="submission" date="2014-03" db="EMBL/GenBank/DDBJ databases">
        <title>Genomics of Bifidobacteria.</title>
        <authorList>
            <person name="Ventura M."/>
            <person name="Milani C."/>
            <person name="Lugli G.A."/>
        </authorList>
    </citation>
    <scope>NUCLEOTIDE SEQUENCE [LARGE SCALE GENOMIC DNA]</scope>
    <source>
        <strain evidence="1 2">LMG 10510</strain>
    </source>
</reference>
<dbReference type="STRING" id="35760.BCHO_0869"/>
<dbReference type="Pfam" id="PF11753">
    <property type="entry name" value="DUF3310"/>
    <property type="match status" value="1"/>
</dbReference>
<dbReference type="AlphaFoldDB" id="A0A087AFA0"/>
<evidence type="ECO:0000313" key="2">
    <source>
        <dbReference type="Proteomes" id="UP000028995"/>
    </source>
</evidence>
<dbReference type="eggNOG" id="ENOG5033BW7">
    <property type="taxonomic scope" value="Bacteria"/>
</dbReference>
<dbReference type="InterPro" id="IPR021739">
    <property type="entry name" value="SaV-like"/>
</dbReference>
<comment type="caution">
    <text evidence="1">The sequence shown here is derived from an EMBL/GenBank/DDBJ whole genome shotgun (WGS) entry which is preliminary data.</text>
</comment>
<keyword evidence="2" id="KW-1185">Reference proteome</keyword>
<dbReference type="RefSeq" id="WP_081930120.1">
    <property type="nucleotide sequence ID" value="NZ_JGYU01000005.1"/>
</dbReference>
<proteinExistence type="predicted"/>
<evidence type="ECO:0000313" key="1">
    <source>
        <dbReference type="EMBL" id="KFI57450.1"/>
    </source>
</evidence>
<evidence type="ECO:0008006" key="3">
    <source>
        <dbReference type="Google" id="ProtNLM"/>
    </source>
</evidence>
<organism evidence="1 2">
    <name type="scientific">Bifidobacterium choerinum</name>
    <dbReference type="NCBI Taxonomy" id="35760"/>
    <lineage>
        <taxon>Bacteria</taxon>
        <taxon>Bacillati</taxon>
        <taxon>Actinomycetota</taxon>
        <taxon>Actinomycetes</taxon>
        <taxon>Bifidobacteriales</taxon>
        <taxon>Bifidobacteriaceae</taxon>
        <taxon>Bifidobacterium</taxon>
    </lineage>
</organism>
<gene>
    <name evidence="1" type="ORF">BCHO_0869</name>
</gene>
<name>A0A087AFA0_9BIFI</name>